<sequence length="122" mass="13063">MFIFEFRNMAASMKIVAFMVSLMVLISTAHSESGTASYSQPLGGGPSPAIWGRNGACGKRYRITCTGSSNPGTPNPCTGRSVDVQIDDFCPACETTFDLNQNAFAVIANLDAGRITIQYNQL</sequence>
<dbReference type="InterPro" id="IPR009009">
    <property type="entry name" value="RlpA-like_DPBB"/>
</dbReference>
<dbReference type="PANTHER" id="PTHR47295:SF10">
    <property type="entry name" value="EG45-LIKE DOMAIN CONTAINING PROTEIN"/>
    <property type="match status" value="1"/>
</dbReference>
<dbReference type="AlphaFoldDB" id="A0AAV1CW05"/>
<dbReference type="InterPro" id="IPR044206">
    <property type="entry name" value="EGC1/2"/>
</dbReference>
<evidence type="ECO:0000313" key="3">
    <source>
        <dbReference type="EMBL" id="CAI9098657.1"/>
    </source>
</evidence>
<dbReference type="PANTHER" id="PTHR47295">
    <property type="entry name" value="EG45-LIKE DOMAIN CONTAINING PROTEIN 1-RELATED"/>
    <property type="match status" value="1"/>
</dbReference>
<dbReference type="EMBL" id="OX459120">
    <property type="protein sequence ID" value="CAI9098657.1"/>
    <property type="molecule type" value="Genomic_DNA"/>
</dbReference>
<evidence type="ECO:0000256" key="1">
    <source>
        <dbReference type="SAM" id="SignalP"/>
    </source>
</evidence>
<dbReference type="SUPFAM" id="SSF50685">
    <property type="entry name" value="Barwin-like endoglucanases"/>
    <property type="match status" value="1"/>
</dbReference>
<name>A0AAV1CW05_OLDCO</name>
<evidence type="ECO:0000259" key="2">
    <source>
        <dbReference type="PROSITE" id="PS50842"/>
    </source>
</evidence>
<reference evidence="3" key="1">
    <citation type="submission" date="2023-03" db="EMBL/GenBank/DDBJ databases">
        <authorList>
            <person name="Julca I."/>
        </authorList>
    </citation>
    <scope>NUCLEOTIDE SEQUENCE</scope>
</reference>
<keyword evidence="4" id="KW-1185">Reference proteome</keyword>
<dbReference type="InterPro" id="IPR007112">
    <property type="entry name" value="Expansin/allergen_DPBB_dom"/>
</dbReference>
<dbReference type="Gene3D" id="2.40.40.10">
    <property type="entry name" value="RlpA-like domain"/>
    <property type="match status" value="1"/>
</dbReference>
<dbReference type="InterPro" id="IPR036908">
    <property type="entry name" value="RlpA-like_sf"/>
</dbReference>
<feature type="signal peptide" evidence="1">
    <location>
        <begin position="1"/>
        <end position="31"/>
    </location>
</feature>
<protein>
    <submittedName>
        <fullName evidence="3">OLC1v1035344C1</fullName>
    </submittedName>
</protein>
<dbReference type="Proteomes" id="UP001161247">
    <property type="component" value="Chromosome 3"/>
</dbReference>
<dbReference type="Pfam" id="PF03330">
    <property type="entry name" value="DPBB_1"/>
    <property type="match status" value="1"/>
</dbReference>
<feature type="domain" description="Expansin-like EG45" evidence="2">
    <location>
        <begin position="47"/>
        <end position="122"/>
    </location>
</feature>
<organism evidence="3 4">
    <name type="scientific">Oldenlandia corymbosa var. corymbosa</name>
    <dbReference type="NCBI Taxonomy" id="529605"/>
    <lineage>
        <taxon>Eukaryota</taxon>
        <taxon>Viridiplantae</taxon>
        <taxon>Streptophyta</taxon>
        <taxon>Embryophyta</taxon>
        <taxon>Tracheophyta</taxon>
        <taxon>Spermatophyta</taxon>
        <taxon>Magnoliopsida</taxon>
        <taxon>eudicotyledons</taxon>
        <taxon>Gunneridae</taxon>
        <taxon>Pentapetalae</taxon>
        <taxon>asterids</taxon>
        <taxon>lamiids</taxon>
        <taxon>Gentianales</taxon>
        <taxon>Rubiaceae</taxon>
        <taxon>Rubioideae</taxon>
        <taxon>Spermacoceae</taxon>
        <taxon>Hedyotis-Oldenlandia complex</taxon>
        <taxon>Oldenlandia</taxon>
    </lineage>
</organism>
<dbReference type="GO" id="GO:0009627">
    <property type="term" value="P:systemic acquired resistance"/>
    <property type="evidence" value="ECO:0007669"/>
    <property type="project" value="InterPro"/>
</dbReference>
<dbReference type="CDD" id="cd22269">
    <property type="entry name" value="DPBB_EG45-like"/>
    <property type="match status" value="1"/>
</dbReference>
<dbReference type="GO" id="GO:0048046">
    <property type="term" value="C:apoplast"/>
    <property type="evidence" value="ECO:0007669"/>
    <property type="project" value="InterPro"/>
</dbReference>
<dbReference type="PROSITE" id="PS50842">
    <property type="entry name" value="EXPANSIN_EG45"/>
    <property type="match status" value="1"/>
</dbReference>
<feature type="chain" id="PRO_5043415549" evidence="1">
    <location>
        <begin position="32"/>
        <end position="122"/>
    </location>
</feature>
<keyword evidence="1" id="KW-0732">Signal</keyword>
<gene>
    <name evidence="3" type="ORF">OLC1_LOCUS8817</name>
</gene>
<proteinExistence type="predicted"/>
<evidence type="ECO:0000313" key="4">
    <source>
        <dbReference type="Proteomes" id="UP001161247"/>
    </source>
</evidence>
<accession>A0AAV1CW05</accession>